<dbReference type="PANTHER" id="PTHR44688">
    <property type="entry name" value="DNA-BINDING TRANSCRIPTIONAL ACTIVATOR DEVR_DOSR"/>
    <property type="match status" value="1"/>
</dbReference>
<dbReference type="InterPro" id="IPR016032">
    <property type="entry name" value="Sig_transdc_resp-reg_C-effctor"/>
</dbReference>
<name>A0A9Y2MTB0_9PSEU</name>
<dbReference type="CDD" id="cd06170">
    <property type="entry name" value="LuxR_C_like"/>
    <property type="match status" value="1"/>
</dbReference>
<dbReference type="Gene3D" id="1.10.10.10">
    <property type="entry name" value="Winged helix-like DNA-binding domain superfamily/Winged helix DNA-binding domain"/>
    <property type="match status" value="1"/>
</dbReference>
<dbReference type="EMBL" id="CP127294">
    <property type="protein sequence ID" value="WIX77576.1"/>
    <property type="molecule type" value="Genomic_DNA"/>
</dbReference>
<evidence type="ECO:0000313" key="6">
    <source>
        <dbReference type="Proteomes" id="UP001236014"/>
    </source>
</evidence>
<accession>A0A9Y2MTB0</accession>
<gene>
    <name evidence="5" type="ORF">QRX50_40245</name>
</gene>
<proteinExistence type="predicted"/>
<dbReference type="GO" id="GO:0006355">
    <property type="term" value="P:regulation of DNA-templated transcription"/>
    <property type="evidence" value="ECO:0007669"/>
    <property type="project" value="InterPro"/>
</dbReference>
<evidence type="ECO:0000259" key="4">
    <source>
        <dbReference type="PROSITE" id="PS50043"/>
    </source>
</evidence>
<dbReference type="PROSITE" id="PS50043">
    <property type="entry name" value="HTH_LUXR_2"/>
    <property type="match status" value="1"/>
</dbReference>
<dbReference type="InterPro" id="IPR000792">
    <property type="entry name" value="Tscrpt_reg_LuxR_C"/>
</dbReference>
<keyword evidence="6" id="KW-1185">Reference proteome</keyword>
<keyword evidence="1" id="KW-0805">Transcription regulation</keyword>
<dbReference type="PRINTS" id="PR00038">
    <property type="entry name" value="HTHLUXR"/>
</dbReference>
<protein>
    <submittedName>
        <fullName evidence="5">LuxR C-terminal-related transcriptional regulator</fullName>
    </submittedName>
</protein>
<reference evidence="5 6" key="1">
    <citation type="submission" date="2023-06" db="EMBL/GenBank/DDBJ databases">
        <authorList>
            <person name="Oyuntsetseg B."/>
            <person name="Kim S.B."/>
        </authorList>
    </citation>
    <scope>NUCLEOTIDE SEQUENCE [LARGE SCALE GENOMIC DNA]</scope>
    <source>
        <strain evidence="5 6">2-15</strain>
    </source>
</reference>
<dbReference type="SMART" id="SM00421">
    <property type="entry name" value="HTH_LUXR"/>
    <property type="match status" value="1"/>
</dbReference>
<dbReference type="KEGG" id="acab:QRX50_40245"/>
<keyword evidence="3" id="KW-0804">Transcription</keyword>
<dbReference type="PANTHER" id="PTHR44688:SF16">
    <property type="entry name" value="DNA-BINDING TRANSCRIPTIONAL ACTIVATOR DEVR_DOSR"/>
    <property type="match status" value="1"/>
</dbReference>
<evidence type="ECO:0000256" key="2">
    <source>
        <dbReference type="ARBA" id="ARBA00023125"/>
    </source>
</evidence>
<dbReference type="InterPro" id="IPR036388">
    <property type="entry name" value="WH-like_DNA-bd_sf"/>
</dbReference>
<dbReference type="SUPFAM" id="SSF46894">
    <property type="entry name" value="C-terminal effector domain of the bipartite response regulators"/>
    <property type="match status" value="1"/>
</dbReference>
<evidence type="ECO:0000256" key="1">
    <source>
        <dbReference type="ARBA" id="ARBA00023015"/>
    </source>
</evidence>
<feature type="domain" description="HTH luxR-type" evidence="4">
    <location>
        <begin position="138"/>
        <end position="203"/>
    </location>
</feature>
<keyword evidence="2" id="KW-0238">DNA-binding</keyword>
<evidence type="ECO:0000313" key="5">
    <source>
        <dbReference type="EMBL" id="WIX77576.1"/>
    </source>
</evidence>
<evidence type="ECO:0000256" key="3">
    <source>
        <dbReference type="ARBA" id="ARBA00023163"/>
    </source>
</evidence>
<sequence>MNQTLRTGTVRTLLSVSDALTRACLESYFDGKPEVAVVDRTRPMGAEVSLVVTDRFTPRTHDILERVAATLDIPSVLVIGRLDDLPITELAQHRVVTILDKTTSRSEAVTQAVIDAAGAHPSDPVERLSTQVRRLTHAAARQNRLDRRETDILRFLADGLSAGEVADQLGYSERTVKNIISKMTVRLELRNRAHAVAYAIREGLI</sequence>
<dbReference type="Proteomes" id="UP001236014">
    <property type="component" value="Chromosome"/>
</dbReference>
<organism evidence="5 6">
    <name type="scientific">Amycolatopsis carbonis</name>
    <dbReference type="NCBI Taxonomy" id="715471"/>
    <lineage>
        <taxon>Bacteria</taxon>
        <taxon>Bacillati</taxon>
        <taxon>Actinomycetota</taxon>
        <taxon>Actinomycetes</taxon>
        <taxon>Pseudonocardiales</taxon>
        <taxon>Pseudonocardiaceae</taxon>
        <taxon>Amycolatopsis</taxon>
    </lineage>
</organism>
<dbReference type="RefSeq" id="WP_285968317.1">
    <property type="nucleotide sequence ID" value="NZ_CP127294.1"/>
</dbReference>
<dbReference type="Pfam" id="PF00196">
    <property type="entry name" value="GerE"/>
    <property type="match status" value="1"/>
</dbReference>
<dbReference type="GO" id="GO:0003677">
    <property type="term" value="F:DNA binding"/>
    <property type="evidence" value="ECO:0007669"/>
    <property type="project" value="UniProtKB-KW"/>
</dbReference>
<dbReference type="AlphaFoldDB" id="A0A9Y2MTB0"/>